<evidence type="ECO:0000256" key="15">
    <source>
        <dbReference type="ARBA" id="ARBA00024861"/>
    </source>
</evidence>
<feature type="domain" description="ATP phosphoribosyltransferase catalytic" evidence="17">
    <location>
        <begin position="51"/>
        <end position="204"/>
    </location>
</feature>
<accession>A0A2S5TGZ9</accession>
<dbReference type="AlphaFoldDB" id="A0A2S5TGZ9"/>
<keyword evidence="11 16" id="KW-0808">Transferase</keyword>
<evidence type="ECO:0000313" key="18">
    <source>
        <dbReference type="EMBL" id="PPE74222.1"/>
    </source>
</evidence>
<comment type="function">
    <text evidence="15 16">Catalyzes the condensation of ATP and 5-phosphoribose 1-diphosphate to form N'-(5'-phosphoribosyl)-ATP (PR-ATP). Has a crucial role in the pathway because the rate of histidine biosynthesis seems to be controlled primarily by regulation of HisG enzymatic activity.</text>
</comment>
<dbReference type="InterPro" id="IPR013820">
    <property type="entry name" value="ATP_PRibTrfase_cat"/>
</dbReference>
<dbReference type="GO" id="GO:0000105">
    <property type="term" value="P:L-histidine biosynthetic process"/>
    <property type="evidence" value="ECO:0007669"/>
    <property type="project" value="UniProtKB-UniRule"/>
</dbReference>
<dbReference type="FunFam" id="3.40.190.10:FF:000008">
    <property type="entry name" value="ATP phosphoribosyltransferase"/>
    <property type="match status" value="1"/>
</dbReference>
<evidence type="ECO:0000256" key="3">
    <source>
        <dbReference type="ARBA" id="ARBA00004667"/>
    </source>
</evidence>
<sequence length="209" mass="22729">MSQITIALSKGRILEESLPLLAKLGLEPAGDIDRLLRVPSRDKNVSFLIIRPTDVPTYVEYGAADMGITGKDVLMENGSDALYEPLDLNIARCRLSVAARVGHKPGNGTRRLRVATKYPEIARRHFAAKGEQVEIIKLYGSMELAPLVGLSDVIVDLVATGKTLKANGMEETEIICQVSSRIVVNKAAMKMKHAAIQDLLERIAKVSGP</sequence>
<dbReference type="GO" id="GO:0005737">
    <property type="term" value="C:cytoplasm"/>
    <property type="evidence" value="ECO:0007669"/>
    <property type="project" value="UniProtKB-SubCell"/>
</dbReference>
<evidence type="ECO:0000256" key="6">
    <source>
        <dbReference type="ARBA" id="ARBA00011946"/>
    </source>
</evidence>
<evidence type="ECO:0000256" key="4">
    <source>
        <dbReference type="ARBA" id="ARBA00009489"/>
    </source>
</evidence>
<comment type="pathway">
    <text evidence="3 16">Amino-acid biosynthesis; L-histidine biosynthesis; L-histidine from 5-phospho-alpha-D-ribose 1-diphosphate: step 1/9.</text>
</comment>
<dbReference type="CDD" id="cd13595">
    <property type="entry name" value="PBP2_HisGs"/>
    <property type="match status" value="1"/>
</dbReference>
<proteinExistence type="inferred from homology"/>
<dbReference type="PROSITE" id="PS01316">
    <property type="entry name" value="ATP_P_PHORIBOSYLTR"/>
    <property type="match status" value="1"/>
</dbReference>
<dbReference type="PANTHER" id="PTHR21403">
    <property type="entry name" value="ATP PHOSPHORIBOSYLTRANSFERASE ATP-PRTASE"/>
    <property type="match status" value="1"/>
</dbReference>
<dbReference type="RefSeq" id="WP_104230110.1">
    <property type="nucleotide sequence ID" value="NZ_PSNW01000004.1"/>
</dbReference>
<comment type="domain">
    <text evidence="16">Lacks the C-terminal regulatory region which is replaced by HisZ.</text>
</comment>
<dbReference type="PANTHER" id="PTHR21403:SF8">
    <property type="entry name" value="ATP PHOSPHORIBOSYLTRANSFERASE"/>
    <property type="match status" value="1"/>
</dbReference>
<dbReference type="UniPathway" id="UPA00031">
    <property type="reaction ID" value="UER00006"/>
</dbReference>
<evidence type="ECO:0000256" key="8">
    <source>
        <dbReference type="ARBA" id="ARBA00022490"/>
    </source>
</evidence>
<evidence type="ECO:0000256" key="2">
    <source>
        <dbReference type="ARBA" id="ARBA00004496"/>
    </source>
</evidence>
<evidence type="ECO:0000256" key="1">
    <source>
        <dbReference type="ARBA" id="ARBA00000915"/>
    </source>
</evidence>
<dbReference type="Gene3D" id="3.40.190.10">
    <property type="entry name" value="Periplasmic binding protein-like II"/>
    <property type="match status" value="2"/>
</dbReference>
<reference evidence="18 19" key="1">
    <citation type="submission" date="2018-02" db="EMBL/GenBank/DDBJ databases">
        <title>Genome sequencing of Solimonas sp. HR-BB.</title>
        <authorList>
            <person name="Lee Y."/>
            <person name="Jeon C.O."/>
        </authorList>
    </citation>
    <scope>NUCLEOTIDE SEQUENCE [LARGE SCALE GENOMIC DNA]</scope>
    <source>
        <strain evidence="18 19">HR-BB</strain>
    </source>
</reference>
<keyword evidence="9 16" id="KW-0028">Amino-acid biosynthesis</keyword>
<keyword evidence="14 16" id="KW-0368">Histidine biosynthesis</keyword>
<comment type="subunit">
    <text evidence="5 16">Heteromultimer composed of HisG and HisZ subunits.</text>
</comment>
<dbReference type="InterPro" id="IPR018198">
    <property type="entry name" value="ATP_PRibTrfase_CS"/>
</dbReference>
<evidence type="ECO:0000256" key="12">
    <source>
        <dbReference type="ARBA" id="ARBA00022741"/>
    </source>
</evidence>
<dbReference type="HAMAP" id="MF_01018">
    <property type="entry name" value="HisG_Short"/>
    <property type="match status" value="1"/>
</dbReference>
<evidence type="ECO:0000256" key="10">
    <source>
        <dbReference type="ARBA" id="ARBA00022676"/>
    </source>
</evidence>
<comment type="catalytic activity">
    <reaction evidence="1 16">
        <text>1-(5-phospho-beta-D-ribosyl)-ATP + diphosphate = 5-phospho-alpha-D-ribose 1-diphosphate + ATP</text>
        <dbReference type="Rhea" id="RHEA:18473"/>
        <dbReference type="ChEBI" id="CHEBI:30616"/>
        <dbReference type="ChEBI" id="CHEBI:33019"/>
        <dbReference type="ChEBI" id="CHEBI:58017"/>
        <dbReference type="ChEBI" id="CHEBI:73183"/>
        <dbReference type="EC" id="2.4.2.17"/>
    </reaction>
</comment>
<evidence type="ECO:0000256" key="5">
    <source>
        <dbReference type="ARBA" id="ARBA00011496"/>
    </source>
</evidence>
<organism evidence="18 19">
    <name type="scientific">Solimonas fluminis</name>
    <dbReference type="NCBI Taxonomy" id="2086571"/>
    <lineage>
        <taxon>Bacteria</taxon>
        <taxon>Pseudomonadati</taxon>
        <taxon>Pseudomonadota</taxon>
        <taxon>Gammaproteobacteria</taxon>
        <taxon>Nevskiales</taxon>
        <taxon>Nevskiaceae</taxon>
        <taxon>Solimonas</taxon>
    </lineage>
</organism>
<evidence type="ECO:0000256" key="7">
    <source>
        <dbReference type="ARBA" id="ARBA00020998"/>
    </source>
</evidence>
<dbReference type="EMBL" id="PSNW01000004">
    <property type="protein sequence ID" value="PPE74222.1"/>
    <property type="molecule type" value="Genomic_DNA"/>
</dbReference>
<keyword evidence="10 16" id="KW-0328">Glycosyltransferase</keyword>
<evidence type="ECO:0000259" key="17">
    <source>
        <dbReference type="Pfam" id="PF01634"/>
    </source>
</evidence>
<keyword evidence="13 16" id="KW-0067">ATP-binding</keyword>
<evidence type="ECO:0000256" key="11">
    <source>
        <dbReference type="ARBA" id="ARBA00022679"/>
    </source>
</evidence>
<dbReference type="InterPro" id="IPR001348">
    <property type="entry name" value="ATP_PRibTrfase_HisG"/>
</dbReference>
<dbReference type="Pfam" id="PF01634">
    <property type="entry name" value="HisG"/>
    <property type="match status" value="1"/>
</dbReference>
<dbReference type="NCBIfam" id="TIGR00070">
    <property type="entry name" value="hisG"/>
    <property type="match status" value="1"/>
</dbReference>
<dbReference type="GO" id="GO:0003879">
    <property type="term" value="F:ATP phosphoribosyltransferase activity"/>
    <property type="evidence" value="ECO:0007669"/>
    <property type="project" value="UniProtKB-UniRule"/>
</dbReference>
<comment type="subcellular location">
    <subcellularLocation>
        <location evidence="2 16">Cytoplasm</location>
    </subcellularLocation>
</comment>
<evidence type="ECO:0000256" key="13">
    <source>
        <dbReference type="ARBA" id="ARBA00022840"/>
    </source>
</evidence>
<evidence type="ECO:0000256" key="16">
    <source>
        <dbReference type="HAMAP-Rule" id="MF_01018"/>
    </source>
</evidence>
<comment type="caution">
    <text evidence="18">The sequence shown here is derived from an EMBL/GenBank/DDBJ whole genome shotgun (WGS) entry which is preliminary data.</text>
</comment>
<protein>
    <recommendedName>
        <fullName evidence="7 16">ATP phosphoribosyltransferase</fullName>
        <shortName evidence="16">ATP-PRT</shortName>
        <shortName evidence="16">ATP-PRTase</shortName>
        <ecNumber evidence="6 16">2.4.2.17</ecNumber>
    </recommendedName>
</protein>
<name>A0A2S5TGZ9_9GAMM</name>
<evidence type="ECO:0000256" key="9">
    <source>
        <dbReference type="ARBA" id="ARBA00022605"/>
    </source>
</evidence>
<evidence type="ECO:0000256" key="14">
    <source>
        <dbReference type="ARBA" id="ARBA00023102"/>
    </source>
</evidence>
<keyword evidence="12 16" id="KW-0547">Nucleotide-binding</keyword>
<evidence type="ECO:0000313" key="19">
    <source>
        <dbReference type="Proteomes" id="UP000238220"/>
    </source>
</evidence>
<dbReference type="GO" id="GO:0005524">
    <property type="term" value="F:ATP binding"/>
    <property type="evidence" value="ECO:0007669"/>
    <property type="project" value="UniProtKB-KW"/>
</dbReference>
<gene>
    <name evidence="16" type="primary">hisG</name>
    <name evidence="18" type="ORF">C3942_09335</name>
</gene>
<dbReference type="SUPFAM" id="SSF53850">
    <property type="entry name" value="Periplasmic binding protein-like II"/>
    <property type="match status" value="1"/>
</dbReference>
<dbReference type="OrthoDB" id="9801867at2"/>
<dbReference type="Proteomes" id="UP000238220">
    <property type="component" value="Unassembled WGS sequence"/>
</dbReference>
<keyword evidence="19" id="KW-1185">Reference proteome</keyword>
<comment type="similarity">
    <text evidence="4 16">Belongs to the ATP phosphoribosyltransferase family. Short subfamily.</text>
</comment>
<dbReference type="EC" id="2.4.2.17" evidence="6 16"/>
<dbReference type="InterPro" id="IPR024893">
    <property type="entry name" value="ATP_PRibTrfase_HisG_short"/>
</dbReference>
<keyword evidence="8 16" id="KW-0963">Cytoplasm</keyword>